<reference evidence="4" key="1">
    <citation type="submission" date="2021-01" db="EMBL/GenBank/DDBJ databases">
        <authorList>
            <person name="Corre E."/>
            <person name="Pelletier E."/>
            <person name="Niang G."/>
            <person name="Scheremetjew M."/>
            <person name="Finn R."/>
            <person name="Kale V."/>
            <person name="Holt S."/>
            <person name="Cochrane G."/>
            <person name="Meng A."/>
            <person name="Brown T."/>
            <person name="Cohen L."/>
        </authorList>
    </citation>
    <scope>NUCLEOTIDE SEQUENCE</scope>
    <source>
        <strain evidence="4">NIES-381</strain>
    </source>
</reference>
<feature type="domain" description="UPF0029" evidence="3">
    <location>
        <begin position="157"/>
        <end position="209"/>
    </location>
</feature>
<dbReference type="NCBIfam" id="TIGR00257">
    <property type="entry name" value="IMPACT_YIGZ"/>
    <property type="match status" value="1"/>
</dbReference>
<accession>A0A7S1NH10</accession>
<dbReference type="GO" id="GO:0005737">
    <property type="term" value="C:cytoplasm"/>
    <property type="evidence" value="ECO:0007669"/>
    <property type="project" value="TreeGrafter"/>
</dbReference>
<dbReference type="AlphaFoldDB" id="A0A7S1NH10"/>
<evidence type="ECO:0008006" key="5">
    <source>
        <dbReference type="Google" id="ProtNLM"/>
    </source>
</evidence>
<evidence type="ECO:0000256" key="1">
    <source>
        <dbReference type="ARBA" id="ARBA00007665"/>
    </source>
</evidence>
<dbReference type="InterPro" id="IPR020569">
    <property type="entry name" value="UPF0029_Impact_CS"/>
</dbReference>
<dbReference type="Gene3D" id="3.30.230.30">
    <property type="entry name" value="Impact, N-terminal domain"/>
    <property type="match status" value="1"/>
</dbReference>
<name>A0A7S1NH10_9EUGL</name>
<dbReference type="PANTHER" id="PTHR16301">
    <property type="entry name" value="IMPACT-RELATED"/>
    <property type="match status" value="1"/>
</dbReference>
<evidence type="ECO:0000259" key="2">
    <source>
        <dbReference type="Pfam" id="PF01205"/>
    </source>
</evidence>
<feature type="domain" description="Impact N-terminal" evidence="2">
    <location>
        <begin position="33"/>
        <end position="139"/>
    </location>
</feature>
<dbReference type="Pfam" id="PF09186">
    <property type="entry name" value="DUF1949"/>
    <property type="match status" value="1"/>
</dbReference>
<evidence type="ECO:0000313" key="4">
    <source>
        <dbReference type="EMBL" id="CAD9020308.1"/>
    </source>
</evidence>
<dbReference type="InterPro" id="IPR023582">
    <property type="entry name" value="Impact"/>
</dbReference>
<dbReference type="InterPro" id="IPR020568">
    <property type="entry name" value="Ribosomal_Su5_D2-typ_SF"/>
</dbReference>
<dbReference type="Pfam" id="PF01205">
    <property type="entry name" value="Impact_N"/>
    <property type="match status" value="1"/>
</dbReference>
<dbReference type="SUPFAM" id="SSF54211">
    <property type="entry name" value="Ribosomal protein S5 domain 2-like"/>
    <property type="match status" value="1"/>
</dbReference>
<dbReference type="InterPro" id="IPR035647">
    <property type="entry name" value="EFG_III/V"/>
</dbReference>
<dbReference type="Gene3D" id="3.30.70.240">
    <property type="match status" value="1"/>
</dbReference>
<sequence length="214" mass="22719">MAAAAGKPQDGDEPTPGVVFVPECEVEAEVKIKNSVFIGTVGHTPTTEDARAFISKLKERYPDASHWCYAFAIGHGASVIHGMSDDGEPSGTAGKPILQVVGGSGLGDVCVVVTRFYGGTKLGTGGLVKAYTEGAKVALELVTFKEKVALEDFMFSVSYDTYQKCRMAVEKHGGAITSEDFVEDVTLEVSINENFADQLKAELSDITKGAVEFV</sequence>
<dbReference type="InterPro" id="IPR015269">
    <property type="entry name" value="UPF0029_Impact_C"/>
</dbReference>
<dbReference type="PANTHER" id="PTHR16301:SF20">
    <property type="entry name" value="IMPACT FAMILY MEMBER YIGZ"/>
    <property type="match status" value="1"/>
</dbReference>
<dbReference type="GO" id="GO:0006446">
    <property type="term" value="P:regulation of translational initiation"/>
    <property type="evidence" value="ECO:0007669"/>
    <property type="project" value="TreeGrafter"/>
</dbReference>
<comment type="similarity">
    <text evidence="1">Belongs to the IMPACT family.</text>
</comment>
<dbReference type="PROSITE" id="PS00910">
    <property type="entry name" value="UPF0029"/>
    <property type="match status" value="1"/>
</dbReference>
<evidence type="ECO:0000259" key="3">
    <source>
        <dbReference type="Pfam" id="PF09186"/>
    </source>
</evidence>
<dbReference type="InterPro" id="IPR001498">
    <property type="entry name" value="Impact_N"/>
</dbReference>
<dbReference type="EMBL" id="HBGA01084235">
    <property type="protein sequence ID" value="CAD9020308.1"/>
    <property type="molecule type" value="Transcribed_RNA"/>
</dbReference>
<protein>
    <recommendedName>
        <fullName evidence="5">Impact N-terminal domain-containing protein</fullName>
    </recommendedName>
</protein>
<dbReference type="InterPro" id="IPR015796">
    <property type="entry name" value="Impact_YigZ-like"/>
</dbReference>
<organism evidence="4">
    <name type="scientific">Eutreptiella gymnastica</name>
    <dbReference type="NCBI Taxonomy" id="73025"/>
    <lineage>
        <taxon>Eukaryota</taxon>
        <taxon>Discoba</taxon>
        <taxon>Euglenozoa</taxon>
        <taxon>Euglenida</taxon>
        <taxon>Spirocuta</taxon>
        <taxon>Euglenophyceae</taxon>
        <taxon>Eutreptiales</taxon>
        <taxon>Eutreptiaceae</taxon>
        <taxon>Eutreptiella</taxon>
    </lineage>
</organism>
<dbReference type="InterPro" id="IPR036956">
    <property type="entry name" value="Impact_N_sf"/>
</dbReference>
<proteinExistence type="inferred from homology"/>
<dbReference type="SUPFAM" id="SSF54980">
    <property type="entry name" value="EF-G C-terminal domain-like"/>
    <property type="match status" value="1"/>
</dbReference>
<gene>
    <name evidence="4" type="ORF">EGYM00392_LOCUS31422</name>
</gene>